<keyword evidence="1" id="KW-0472">Membrane</keyword>
<sequence length="235" mass="25355">MSDLSVTAIIGVVLALGLPTLFSFLYCDSQGQPMNIRRHLLTTWGCCLTVLAWLLLWEQRPPSSIGLVWGNYLAWLIGAALGLTVLSTSVMSVIQASKAGKAAVPEGSEAGLTRLLSTPAWFRWAVVITAGVTEEIMFRGYPIERLHEMTGSLWPAALIPLAVFTLAHLGGWSWSHLVGVLFGGGLLTGLYLWQRDLVACIIAHALIDSLIIFLPALLKKLAARQPVQPTSLNAG</sequence>
<gene>
    <name evidence="3" type="ORF">GTP69_14810</name>
</gene>
<feature type="transmembrane region" description="Helical" evidence="1">
    <location>
        <begin position="39"/>
        <end position="57"/>
    </location>
</feature>
<evidence type="ECO:0000313" key="3">
    <source>
        <dbReference type="EMBL" id="MYN27683.1"/>
    </source>
</evidence>
<dbReference type="GO" id="GO:0008237">
    <property type="term" value="F:metallopeptidase activity"/>
    <property type="evidence" value="ECO:0007669"/>
    <property type="project" value="UniProtKB-KW"/>
</dbReference>
<proteinExistence type="predicted"/>
<feature type="transmembrane region" description="Helical" evidence="1">
    <location>
        <begin position="6"/>
        <end position="27"/>
    </location>
</feature>
<keyword evidence="1" id="KW-1133">Transmembrane helix</keyword>
<dbReference type="InterPro" id="IPR003675">
    <property type="entry name" value="Rce1/LyrA-like_dom"/>
</dbReference>
<keyword evidence="4" id="KW-1185">Reference proteome</keyword>
<dbReference type="EMBL" id="WWCT01000011">
    <property type="protein sequence ID" value="MYN27683.1"/>
    <property type="molecule type" value="Genomic_DNA"/>
</dbReference>
<reference evidence="3 4" key="1">
    <citation type="submission" date="2019-12" db="EMBL/GenBank/DDBJ databases">
        <title>Novel species isolated from a subtropical stream in China.</title>
        <authorList>
            <person name="Lu H."/>
        </authorList>
    </citation>
    <scope>NUCLEOTIDE SEQUENCE [LARGE SCALE GENOMIC DNA]</scope>
    <source>
        <strain evidence="3 4">CY42W</strain>
    </source>
</reference>
<evidence type="ECO:0000256" key="1">
    <source>
        <dbReference type="SAM" id="Phobius"/>
    </source>
</evidence>
<feature type="domain" description="CAAX prenyl protease 2/Lysostaphin resistance protein A-like" evidence="2">
    <location>
        <begin position="118"/>
        <end position="209"/>
    </location>
</feature>
<feature type="transmembrane region" description="Helical" evidence="1">
    <location>
        <begin position="153"/>
        <end position="170"/>
    </location>
</feature>
<evidence type="ECO:0000313" key="4">
    <source>
        <dbReference type="Proteomes" id="UP000642144"/>
    </source>
</evidence>
<comment type="caution">
    <text evidence="3">The sequence shown here is derived from an EMBL/GenBank/DDBJ whole genome shotgun (WGS) entry which is preliminary data.</text>
</comment>
<accession>A0ABW9W1A5</accession>
<dbReference type="Proteomes" id="UP000642144">
    <property type="component" value="Unassembled WGS sequence"/>
</dbReference>
<name>A0ABW9W1A5_9BURK</name>
<protein>
    <submittedName>
        <fullName evidence="3">CPBP family intramembrane metalloprotease</fullName>
    </submittedName>
</protein>
<keyword evidence="3" id="KW-0482">Metalloprotease</keyword>
<keyword evidence="3" id="KW-0645">Protease</keyword>
<organism evidence="3 4">
    <name type="scientific">Duganella levis</name>
    <dbReference type="NCBI Taxonomy" id="2692169"/>
    <lineage>
        <taxon>Bacteria</taxon>
        <taxon>Pseudomonadati</taxon>
        <taxon>Pseudomonadota</taxon>
        <taxon>Betaproteobacteria</taxon>
        <taxon>Burkholderiales</taxon>
        <taxon>Oxalobacteraceae</taxon>
        <taxon>Telluria group</taxon>
        <taxon>Duganella</taxon>
    </lineage>
</organism>
<keyword evidence="1" id="KW-0812">Transmembrane</keyword>
<feature type="transmembrane region" description="Helical" evidence="1">
    <location>
        <begin position="199"/>
        <end position="218"/>
    </location>
</feature>
<evidence type="ECO:0000259" key="2">
    <source>
        <dbReference type="Pfam" id="PF02517"/>
    </source>
</evidence>
<dbReference type="RefSeq" id="WP_161055588.1">
    <property type="nucleotide sequence ID" value="NZ_WWCT01000011.1"/>
</dbReference>
<keyword evidence="3" id="KW-0378">Hydrolase</keyword>
<feature type="transmembrane region" description="Helical" evidence="1">
    <location>
        <begin position="72"/>
        <end position="94"/>
    </location>
</feature>
<dbReference type="Pfam" id="PF02517">
    <property type="entry name" value="Rce1-like"/>
    <property type="match status" value="1"/>
</dbReference>